<feature type="compositionally biased region" description="Basic and acidic residues" evidence="1">
    <location>
        <begin position="27"/>
        <end position="40"/>
    </location>
</feature>
<feature type="compositionally biased region" description="Low complexity" evidence="1">
    <location>
        <begin position="238"/>
        <end position="257"/>
    </location>
</feature>
<sequence length="396" mass="41182">MALVSLHTLLSAANAPSRVPSKLANKRQAEPRADKHHVPAKDSALTAVSSSPVTEASNPTVANVALCSSISSPELNAGGKMDSSEPAPQHPLHAASESSSDTGDLMFSELEVFADENNPSHVDENSNEENDVDDETMSGENDIEAASGGAGSGADILRRLVCAVASRGVTPAGTDGSTPAHAPPRHDYDPQLSTAAHTDMLLLNLMRMNGLTPKHGRTHSGSKRHWSSSAGSPEAGARRSTAAGRSRGRAATSPAAPRSRRQPPLSPGQLRHRPDTRHPATSCLGPHFAATPPGTPERGALSPVSSLALHDYWPSVSSVSDADDVEAVLDYNVNNDVQLNDTLFDMLLNSLAIEGGSSAGDTLAAEARPPTPPVQPWAPAAPHGPPAPHAPHERAD</sequence>
<feature type="region of interest" description="Disordered" evidence="1">
    <location>
        <begin position="360"/>
        <end position="396"/>
    </location>
</feature>
<comment type="caution">
    <text evidence="2">The sequence shown here is derived from an EMBL/GenBank/DDBJ whole genome shotgun (WGS) entry which is preliminary data.</text>
</comment>
<dbReference type="EMBL" id="JARGEI010000012">
    <property type="protein sequence ID" value="KAJ8722902.1"/>
    <property type="molecule type" value="Genomic_DNA"/>
</dbReference>
<evidence type="ECO:0000256" key="1">
    <source>
        <dbReference type="SAM" id="MobiDB-lite"/>
    </source>
</evidence>
<feature type="region of interest" description="Disordered" evidence="1">
    <location>
        <begin position="211"/>
        <end position="302"/>
    </location>
</feature>
<feature type="compositionally biased region" description="Polar residues" evidence="1">
    <location>
        <begin position="46"/>
        <end position="56"/>
    </location>
</feature>
<evidence type="ECO:0000313" key="2">
    <source>
        <dbReference type="EMBL" id="KAJ8722902.1"/>
    </source>
</evidence>
<protein>
    <submittedName>
        <fullName evidence="2">Uncharacterized protein</fullName>
    </submittedName>
</protein>
<gene>
    <name evidence="2" type="ORF">PYW07_004082</name>
</gene>
<feature type="region of interest" description="Disordered" evidence="1">
    <location>
        <begin position="75"/>
        <end position="102"/>
    </location>
</feature>
<evidence type="ECO:0000313" key="3">
    <source>
        <dbReference type="Proteomes" id="UP001231518"/>
    </source>
</evidence>
<feature type="compositionally biased region" description="Basic residues" evidence="1">
    <location>
        <begin position="214"/>
        <end position="226"/>
    </location>
</feature>
<proteinExistence type="predicted"/>
<dbReference type="AlphaFoldDB" id="A0AAD7YNC9"/>
<feature type="region of interest" description="Disordered" evidence="1">
    <location>
        <begin position="169"/>
        <end position="191"/>
    </location>
</feature>
<dbReference type="Proteomes" id="UP001231518">
    <property type="component" value="Chromosome 15"/>
</dbReference>
<reference evidence="2" key="1">
    <citation type="submission" date="2023-03" db="EMBL/GenBank/DDBJ databases">
        <title>Chromosome-level genomes of two armyworms, Mythimna separata and Mythimna loreyi, provide insights into the biosynthesis and reception of sex pheromones.</title>
        <authorList>
            <person name="Zhao H."/>
        </authorList>
    </citation>
    <scope>NUCLEOTIDE SEQUENCE</scope>
    <source>
        <strain evidence="2">BeijingLab</strain>
        <tissue evidence="2">Pupa</tissue>
    </source>
</reference>
<feature type="region of interest" description="Disordered" evidence="1">
    <location>
        <begin position="117"/>
        <end position="151"/>
    </location>
</feature>
<name>A0AAD7YNC9_MYTSE</name>
<keyword evidence="3" id="KW-1185">Reference proteome</keyword>
<organism evidence="2 3">
    <name type="scientific">Mythimna separata</name>
    <name type="common">Oriental armyworm</name>
    <name type="synonym">Pseudaletia separata</name>
    <dbReference type="NCBI Taxonomy" id="271217"/>
    <lineage>
        <taxon>Eukaryota</taxon>
        <taxon>Metazoa</taxon>
        <taxon>Ecdysozoa</taxon>
        <taxon>Arthropoda</taxon>
        <taxon>Hexapoda</taxon>
        <taxon>Insecta</taxon>
        <taxon>Pterygota</taxon>
        <taxon>Neoptera</taxon>
        <taxon>Endopterygota</taxon>
        <taxon>Lepidoptera</taxon>
        <taxon>Glossata</taxon>
        <taxon>Ditrysia</taxon>
        <taxon>Noctuoidea</taxon>
        <taxon>Noctuidae</taxon>
        <taxon>Noctuinae</taxon>
        <taxon>Hadenini</taxon>
        <taxon>Mythimna</taxon>
    </lineage>
</organism>
<feature type="region of interest" description="Disordered" evidence="1">
    <location>
        <begin position="17"/>
        <end position="56"/>
    </location>
</feature>
<accession>A0AAD7YNC9</accession>
<feature type="compositionally biased region" description="Acidic residues" evidence="1">
    <location>
        <begin position="125"/>
        <end position="143"/>
    </location>
</feature>